<dbReference type="Pfam" id="PF00437">
    <property type="entry name" value="T2SSE"/>
    <property type="match status" value="1"/>
</dbReference>
<dbReference type="Proteomes" id="UP000261875">
    <property type="component" value="Chromosome"/>
</dbReference>
<keyword evidence="4" id="KW-1185">Reference proteome</keyword>
<accession>A0A2U8I6W7</accession>
<organism evidence="3 4">
    <name type="scientific">Candidatus Fukatsuia symbiotica</name>
    <dbReference type="NCBI Taxonomy" id="1878942"/>
    <lineage>
        <taxon>Bacteria</taxon>
        <taxon>Pseudomonadati</taxon>
        <taxon>Pseudomonadota</taxon>
        <taxon>Gammaproteobacteria</taxon>
        <taxon>Enterobacterales</taxon>
        <taxon>Yersiniaceae</taxon>
        <taxon>Candidatus Fukatsuia</taxon>
    </lineage>
</organism>
<dbReference type="InterPro" id="IPR027417">
    <property type="entry name" value="P-loop_NTPase"/>
</dbReference>
<dbReference type="OrthoDB" id="9804785at2"/>
<dbReference type="CDD" id="cd01131">
    <property type="entry name" value="PilT"/>
    <property type="match status" value="1"/>
</dbReference>
<dbReference type="EMBL" id="CP021659">
    <property type="protein sequence ID" value="AWK14916.1"/>
    <property type="molecule type" value="Genomic_DNA"/>
</dbReference>
<evidence type="ECO:0000313" key="4">
    <source>
        <dbReference type="Proteomes" id="UP000261875"/>
    </source>
</evidence>
<dbReference type="GO" id="GO:0016887">
    <property type="term" value="F:ATP hydrolysis activity"/>
    <property type="evidence" value="ECO:0007669"/>
    <property type="project" value="InterPro"/>
</dbReference>
<sequence>MDFEEFVAFSVKHKASDLHLCSGHHPRLRIDGVLQSLQQYAPLSDSWTQILCQQLLNERQYLKLQQKGQLDFSYTTKHGQRLRGNFFQQQHGLSVAFRLVSSHCPELKALAAPAIIERLMQQEDGLILVTGATGNGKSTTLNAIIGAIHQQGGRHIITLEDPIEYIHNEGSGLIQQRDLSCHTHCASAALNAALRQDPDIILLGELRDTASIRLALTAAETGHLVLATLHTRTAAQAVDRLIDVFPAEEKACVRGQLAVGLVAVIAQKLARKRGGGRIALFEILVRSTAVSNLIREGKTHQLEGVMQTNGQLGMQTFSQGIQQRQKQKLLAEIEQEI</sequence>
<dbReference type="InterPro" id="IPR006321">
    <property type="entry name" value="PilT/PilU"/>
</dbReference>
<dbReference type="InterPro" id="IPR050921">
    <property type="entry name" value="T4SS_GSP_E_ATPase"/>
</dbReference>
<dbReference type="PANTHER" id="PTHR30486">
    <property type="entry name" value="TWITCHING MOTILITY PROTEIN PILT"/>
    <property type="match status" value="1"/>
</dbReference>
<evidence type="ECO:0000259" key="2">
    <source>
        <dbReference type="PROSITE" id="PS00662"/>
    </source>
</evidence>
<dbReference type="Gene3D" id="3.40.50.300">
    <property type="entry name" value="P-loop containing nucleotide triphosphate hydrolases"/>
    <property type="match status" value="1"/>
</dbReference>
<dbReference type="KEGG" id="fsm:CCS41_11205"/>
<comment type="similarity">
    <text evidence="1">Belongs to the GSP E family.</text>
</comment>
<reference evidence="3 4" key="1">
    <citation type="submission" date="2017-05" db="EMBL/GenBank/DDBJ databases">
        <title>Genome sequence of Candidatus Fukatsuia symbiotica and Candidatus Hamiltonella defensa from Acyrthosiphon pisum strain 5D.</title>
        <authorList>
            <person name="Patel V.A."/>
            <person name="Chevignon G."/>
            <person name="Russell J.A."/>
            <person name="Oliver K.M."/>
        </authorList>
    </citation>
    <scope>NUCLEOTIDE SEQUENCE [LARGE SCALE GENOMIC DNA]</scope>
    <source>
        <strain evidence="3 4">5D</strain>
    </source>
</reference>
<dbReference type="GO" id="GO:0005524">
    <property type="term" value="F:ATP binding"/>
    <property type="evidence" value="ECO:0007669"/>
    <property type="project" value="InterPro"/>
</dbReference>
<dbReference type="Gene3D" id="3.30.450.90">
    <property type="match status" value="1"/>
</dbReference>
<dbReference type="NCBIfam" id="TIGR01420">
    <property type="entry name" value="pilT_fam"/>
    <property type="match status" value="1"/>
</dbReference>
<evidence type="ECO:0000256" key="1">
    <source>
        <dbReference type="ARBA" id="ARBA00006611"/>
    </source>
</evidence>
<name>A0A2U8I6W7_9GAMM</name>
<dbReference type="AlphaFoldDB" id="A0A2U8I6W7"/>
<dbReference type="PANTHER" id="PTHR30486:SF6">
    <property type="entry name" value="TYPE IV PILUS RETRACTATION ATPASE PILT"/>
    <property type="match status" value="1"/>
</dbReference>
<evidence type="ECO:0000313" key="3">
    <source>
        <dbReference type="EMBL" id="AWK14916.1"/>
    </source>
</evidence>
<gene>
    <name evidence="3" type="ORF">CCS41_11205</name>
</gene>
<dbReference type="STRING" id="1878942.GCA_900128755_00307"/>
<dbReference type="InterPro" id="IPR001482">
    <property type="entry name" value="T2SS/T4SS_dom"/>
</dbReference>
<dbReference type="PROSITE" id="PS00662">
    <property type="entry name" value="T2SP_E"/>
    <property type="match status" value="1"/>
</dbReference>
<feature type="domain" description="Bacterial type II secretion system protein E" evidence="2">
    <location>
        <begin position="194"/>
        <end position="208"/>
    </location>
</feature>
<proteinExistence type="inferred from homology"/>
<dbReference type="SUPFAM" id="SSF52540">
    <property type="entry name" value="P-loop containing nucleoside triphosphate hydrolases"/>
    <property type="match status" value="1"/>
</dbReference>
<dbReference type="RefSeq" id="WP_072551013.1">
    <property type="nucleotide sequence ID" value="NZ_CP021659.1"/>
</dbReference>
<protein>
    <submittedName>
        <fullName evidence="3">Type IV pili twitching motility protein PilT</fullName>
    </submittedName>
</protein>